<organism evidence="1 2">
    <name type="scientific">Caligus rogercresseyi</name>
    <name type="common">Sea louse</name>
    <dbReference type="NCBI Taxonomy" id="217165"/>
    <lineage>
        <taxon>Eukaryota</taxon>
        <taxon>Metazoa</taxon>
        <taxon>Ecdysozoa</taxon>
        <taxon>Arthropoda</taxon>
        <taxon>Crustacea</taxon>
        <taxon>Multicrustacea</taxon>
        <taxon>Hexanauplia</taxon>
        <taxon>Copepoda</taxon>
        <taxon>Siphonostomatoida</taxon>
        <taxon>Caligidae</taxon>
        <taxon>Caligus</taxon>
    </lineage>
</organism>
<reference evidence="2" key="1">
    <citation type="submission" date="2021-01" db="EMBL/GenBank/DDBJ databases">
        <title>Caligus Genome Assembly.</title>
        <authorList>
            <person name="Gallardo-Escarate C."/>
        </authorList>
    </citation>
    <scope>NUCLEOTIDE SEQUENCE [LARGE SCALE GENOMIC DNA]</scope>
</reference>
<evidence type="ECO:0000313" key="2">
    <source>
        <dbReference type="Proteomes" id="UP000595437"/>
    </source>
</evidence>
<dbReference type="Proteomes" id="UP000595437">
    <property type="component" value="Chromosome 4"/>
</dbReference>
<feature type="non-terminal residue" evidence="1">
    <location>
        <position position="1"/>
    </location>
</feature>
<evidence type="ECO:0000313" key="1">
    <source>
        <dbReference type="EMBL" id="QQP53336.1"/>
    </source>
</evidence>
<dbReference type="AlphaFoldDB" id="A0A7T8KCG8"/>
<gene>
    <name evidence="1" type="ORF">FKW44_005787</name>
</gene>
<proteinExistence type="predicted"/>
<keyword evidence="2" id="KW-1185">Reference proteome</keyword>
<accession>A0A7T8KCG8</accession>
<dbReference type="EMBL" id="CP045893">
    <property type="protein sequence ID" value="QQP53336.1"/>
    <property type="molecule type" value="Genomic_DNA"/>
</dbReference>
<protein>
    <submittedName>
        <fullName evidence="1">Uncharacterized protein</fullName>
    </submittedName>
</protein>
<name>A0A7T8KCG8_CALRO</name>
<sequence length="110" mass="12534">GKINYKKPSTKNVEIVNVIQPKTQQVTKFSGDTTEDCATDELGKQQEIFQGATQVPVGSGEYPSNQFTDDVEDYLKTKHHKKKSKPRKQSTIDMFFNRVADDLKKKNKKL</sequence>